<feature type="repeat" description="ANK" evidence="6">
    <location>
        <begin position="1100"/>
        <end position="1132"/>
    </location>
</feature>
<dbReference type="SUPFAM" id="SSF52540">
    <property type="entry name" value="P-loop containing nucleoside triphosphate hydrolases"/>
    <property type="match status" value="1"/>
</dbReference>
<dbReference type="EMBL" id="JAVRRD010000046">
    <property type="protein sequence ID" value="KAK5044597.1"/>
    <property type="molecule type" value="Genomic_DNA"/>
</dbReference>
<name>A0AAV9MSX0_9EURO</name>
<keyword evidence="10" id="KW-1185">Reference proteome</keyword>
<feature type="repeat" description="ANK" evidence="6">
    <location>
        <begin position="1413"/>
        <end position="1437"/>
    </location>
</feature>
<dbReference type="PANTHER" id="PTHR24198">
    <property type="entry name" value="ANKYRIN REPEAT AND PROTEIN KINASE DOMAIN-CONTAINING PROTEIN"/>
    <property type="match status" value="1"/>
</dbReference>
<dbReference type="InterPro" id="IPR011032">
    <property type="entry name" value="GroES-like_sf"/>
</dbReference>
<dbReference type="PROSITE" id="PS00681">
    <property type="entry name" value="CHAPERONINS_CPN10"/>
    <property type="match status" value="1"/>
</dbReference>
<dbReference type="InterPro" id="IPR056884">
    <property type="entry name" value="NPHP3-like_N"/>
</dbReference>
<keyword evidence="4" id="KW-0143">Chaperone</keyword>
<dbReference type="InterPro" id="IPR002110">
    <property type="entry name" value="Ankyrin_rpt"/>
</dbReference>
<dbReference type="Pfam" id="PF00166">
    <property type="entry name" value="Cpn10"/>
    <property type="match status" value="1"/>
</dbReference>
<evidence type="ECO:0000259" key="8">
    <source>
        <dbReference type="Pfam" id="PF24883"/>
    </source>
</evidence>
<keyword evidence="3 6" id="KW-0040">ANK repeat</keyword>
<gene>
    <name evidence="9" type="ORF">LTR84_010611</name>
</gene>
<dbReference type="GO" id="GO:0005739">
    <property type="term" value="C:mitochondrion"/>
    <property type="evidence" value="ECO:0007669"/>
    <property type="project" value="UniProtKB-ARBA"/>
</dbReference>
<dbReference type="PRINTS" id="PR00297">
    <property type="entry name" value="CHAPERONIN10"/>
</dbReference>
<proteinExistence type="inferred from homology"/>
<dbReference type="SMART" id="SM00883">
    <property type="entry name" value="Cpn10"/>
    <property type="match status" value="1"/>
</dbReference>
<feature type="repeat" description="ANK" evidence="6">
    <location>
        <begin position="1481"/>
        <end position="1503"/>
    </location>
</feature>
<dbReference type="CDD" id="cd00320">
    <property type="entry name" value="cpn10"/>
    <property type="match status" value="1"/>
</dbReference>
<dbReference type="InterPro" id="IPR054471">
    <property type="entry name" value="GPIID_WHD"/>
</dbReference>
<dbReference type="FunFam" id="2.30.33.40:FF:000002">
    <property type="entry name" value="10 kDa chaperonin, mitochondrial"/>
    <property type="match status" value="1"/>
</dbReference>
<dbReference type="Pfam" id="PF12796">
    <property type="entry name" value="Ank_2"/>
    <property type="match status" value="7"/>
</dbReference>
<dbReference type="Gene3D" id="1.25.40.20">
    <property type="entry name" value="Ankyrin repeat-containing domain"/>
    <property type="match status" value="7"/>
</dbReference>
<dbReference type="Pfam" id="PF24883">
    <property type="entry name" value="NPHP3_N"/>
    <property type="match status" value="1"/>
</dbReference>
<dbReference type="InterPro" id="IPR037124">
    <property type="entry name" value="Chaperonin_GroES_sf"/>
</dbReference>
<dbReference type="Pfam" id="PF13637">
    <property type="entry name" value="Ank_4"/>
    <property type="match status" value="1"/>
</dbReference>
<feature type="repeat" description="ANK" evidence="6">
    <location>
        <begin position="1583"/>
        <end position="1606"/>
    </location>
</feature>
<dbReference type="GO" id="GO:0009116">
    <property type="term" value="P:nucleoside metabolic process"/>
    <property type="evidence" value="ECO:0007669"/>
    <property type="project" value="InterPro"/>
</dbReference>
<dbReference type="SUPFAM" id="SSF53167">
    <property type="entry name" value="Purine and uridine phosphorylases"/>
    <property type="match status" value="1"/>
</dbReference>
<dbReference type="GeneID" id="89978767"/>
<evidence type="ECO:0000256" key="5">
    <source>
        <dbReference type="ARBA" id="ARBA00056825"/>
    </source>
</evidence>
<protein>
    <recommendedName>
        <fullName evidence="11">Nucleoside phosphorylase domain-containing protein</fullName>
    </recommendedName>
</protein>
<comment type="caution">
    <text evidence="9">The sequence shown here is derived from an EMBL/GenBank/DDBJ whole genome shotgun (WGS) entry which is preliminary data.</text>
</comment>
<evidence type="ECO:0000313" key="10">
    <source>
        <dbReference type="Proteomes" id="UP001358417"/>
    </source>
</evidence>
<dbReference type="Proteomes" id="UP001358417">
    <property type="component" value="Unassembled WGS sequence"/>
</dbReference>
<feature type="domain" description="Nephrocystin 3-like N-terminal" evidence="8">
    <location>
        <begin position="418"/>
        <end position="586"/>
    </location>
</feature>
<dbReference type="RefSeq" id="XP_064700253.1">
    <property type="nucleotide sequence ID" value="XM_064854146.1"/>
</dbReference>
<evidence type="ECO:0000256" key="3">
    <source>
        <dbReference type="ARBA" id="ARBA00023043"/>
    </source>
</evidence>
<reference evidence="9 10" key="1">
    <citation type="submission" date="2023-08" db="EMBL/GenBank/DDBJ databases">
        <title>Black Yeasts Isolated from many extreme environments.</title>
        <authorList>
            <person name="Coleine C."/>
            <person name="Stajich J.E."/>
            <person name="Selbmann L."/>
        </authorList>
    </citation>
    <scope>NUCLEOTIDE SEQUENCE [LARGE SCALE GENOMIC DNA]</scope>
    <source>
        <strain evidence="9 10">CCFEE 5792</strain>
    </source>
</reference>
<dbReference type="GO" id="GO:0003824">
    <property type="term" value="F:catalytic activity"/>
    <property type="evidence" value="ECO:0007669"/>
    <property type="project" value="InterPro"/>
</dbReference>
<feature type="repeat" description="ANK" evidence="6">
    <location>
        <begin position="1199"/>
        <end position="1231"/>
    </location>
</feature>
<dbReference type="PANTHER" id="PTHR24198:SF165">
    <property type="entry name" value="ANKYRIN REPEAT-CONTAINING PROTEIN-RELATED"/>
    <property type="match status" value="1"/>
</dbReference>
<dbReference type="InterPro" id="IPR018369">
    <property type="entry name" value="Chaprnonin_Cpn10_CS"/>
</dbReference>
<dbReference type="PROSITE" id="PS50297">
    <property type="entry name" value="ANK_REP_REGION"/>
    <property type="match status" value="8"/>
</dbReference>
<dbReference type="InterPro" id="IPR020818">
    <property type="entry name" value="Chaperonin_GroES"/>
</dbReference>
<dbReference type="PRINTS" id="PR01415">
    <property type="entry name" value="ANKYRIN"/>
</dbReference>
<dbReference type="GO" id="GO:0005524">
    <property type="term" value="F:ATP binding"/>
    <property type="evidence" value="ECO:0007669"/>
    <property type="project" value="InterPro"/>
</dbReference>
<evidence type="ECO:0000256" key="6">
    <source>
        <dbReference type="PROSITE-ProRule" id="PRU00023"/>
    </source>
</evidence>
<dbReference type="GO" id="GO:0044183">
    <property type="term" value="F:protein folding chaperone"/>
    <property type="evidence" value="ECO:0007669"/>
    <property type="project" value="InterPro"/>
</dbReference>
<dbReference type="Gene3D" id="3.40.50.300">
    <property type="entry name" value="P-loop containing nucleotide triphosphate hydrolases"/>
    <property type="match status" value="1"/>
</dbReference>
<comment type="similarity">
    <text evidence="1">Belongs to the GroES chaperonin family.</text>
</comment>
<dbReference type="HAMAP" id="MF_00580">
    <property type="entry name" value="CH10"/>
    <property type="match status" value="1"/>
</dbReference>
<evidence type="ECO:0000256" key="4">
    <source>
        <dbReference type="ARBA" id="ARBA00023186"/>
    </source>
</evidence>
<feature type="repeat" description="ANK" evidence="6">
    <location>
        <begin position="1447"/>
        <end position="1480"/>
    </location>
</feature>
<dbReference type="Gene3D" id="2.30.33.40">
    <property type="entry name" value="GroES chaperonin"/>
    <property type="match status" value="1"/>
</dbReference>
<evidence type="ECO:0000256" key="1">
    <source>
        <dbReference type="ARBA" id="ARBA00006975"/>
    </source>
</evidence>
<accession>A0AAV9MSX0</accession>
<dbReference type="InterPro" id="IPR036770">
    <property type="entry name" value="Ankyrin_rpt-contain_sf"/>
</dbReference>
<dbReference type="SMART" id="SM00248">
    <property type="entry name" value="ANK"/>
    <property type="match status" value="22"/>
</dbReference>
<dbReference type="Pfam" id="PF22939">
    <property type="entry name" value="WHD_GPIID"/>
    <property type="match status" value="1"/>
</dbReference>
<evidence type="ECO:0008006" key="11">
    <source>
        <dbReference type="Google" id="ProtNLM"/>
    </source>
</evidence>
<dbReference type="InterPro" id="IPR027417">
    <property type="entry name" value="P-loop_NTPase"/>
</dbReference>
<evidence type="ECO:0000259" key="7">
    <source>
        <dbReference type="Pfam" id="PF22939"/>
    </source>
</evidence>
<dbReference type="Gene3D" id="3.40.50.1580">
    <property type="entry name" value="Nucleoside phosphorylase domain"/>
    <property type="match status" value="1"/>
</dbReference>
<organism evidence="9 10">
    <name type="scientific">Exophiala bonariae</name>
    <dbReference type="NCBI Taxonomy" id="1690606"/>
    <lineage>
        <taxon>Eukaryota</taxon>
        <taxon>Fungi</taxon>
        <taxon>Dikarya</taxon>
        <taxon>Ascomycota</taxon>
        <taxon>Pezizomycotina</taxon>
        <taxon>Eurotiomycetes</taxon>
        <taxon>Chaetothyriomycetidae</taxon>
        <taxon>Chaetothyriales</taxon>
        <taxon>Herpotrichiellaceae</taxon>
        <taxon>Exophiala</taxon>
    </lineage>
</organism>
<feature type="repeat" description="ANK" evidence="6">
    <location>
        <begin position="1311"/>
        <end position="1333"/>
    </location>
</feature>
<feature type="repeat" description="ANK" evidence="6">
    <location>
        <begin position="1688"/>
        <end position="1720"/>
    </location>
</feature>
<dbReference type="PROSITE" id="PS50088">
    <property type="entry name" value="ANK_REPEAT"/>
    <property type="match status" value="9"/>
</dbReference>
<sequence>MRSLSRTDYTVAWICALPSELTAAICMLDEEHSALPRNLQDNNIYTLGCIARHNVVIVCLPAGQTGTNSAAAVTSQLRYSFPNVRFGLMVGIGGGAPSDRHDIRLGDVVVSIPGKSSTGVIQYDFGRTVTEGRFVRDTILNAPPQILLSAINTARAKHSIGDRRMDSILSDVQSSSLGPAYVYQGIDNDMLFQANYDHKEEYETCIHCEKSMIVPRTARNSHRPVVHYGTIASANQVMRHGKTRECCRKELDVLCFEMEAAGLMNNLPCLVVRGICDYSDSHKNKDWQEYAAITAAAYSKELLHIVIADRPVNRQDLLADLEAQSHAELRTDSLLLGHELSLAGARSPQSFDDTDFLIVSKRSDWAIVTHDGNVSESYCPSTSTKIIKGLPFNVFDSLSDYDPEATLRSLARKKCPETTQWILNDERFKAWTEGRSHQCLWLSGKIGSGKTMISTNVIQHLLDMSPSDDRPVFHFFYNQSHRSRLQAIDLFKSFAKQMISYFEMTKLNVPPQVKARVKRYYGPRGQRPILDDLLDDLIFPLSASISSATFVVDGLDECESSELHRVFKVLRRLSTAGVFSIFISGREVLDVRNSINGSVELPILSSDTIDDIRRFIDWKVDEKMLERPLTEYEDMLNEIKRCLNDKADRMILWVNLQLEILWDECFDAADIRRAIENLPKDLDETYSRCLSRVDERQSLMAQRVLHYLMGAIKPFKTRQLLEALAIDSRTGMVDRDKILQVQDLLRFCANLVIRDENDQILLAHHSVRQYLQAVGHGQIFTLSPALELGYLCVLHLSSPTYSRAVAAPSQARPAVDISQVSNAVLSNFNLGFRKWGSKSSKTSKPLLLRSQTRAANPATFRELPDFFYFAREQWLLLTRFMEESGDYWSMFKALALEPDLTYGMHPWRSIGMSLDSHFSALLGWSIYHDHLPLLSALTGSTDPKPRADIFNLPLASYDNHLPLHLAAKHGRNTIFDYLLPLCNLDKLDESFRHPLHYACEGGHIHICGRSLKHLKASKLITQDTRGQTFVHIAAANGHTAKVLLPHKTMSNKTINVMIQVKDHNGRTAMSLAAMNGHKADILALLDYSSARQIVDERDKEGRTPLMLAAMSHHFDCIELLLKEQGDVKVADEGGATALGLALSHLFALPSWTMLGVVKSAGWEEMICVMLQHPQFASSYARAVETLILLGDSALYRDKEGNTLLHYAARYGHARIISTLMKNDGEACYARNHNNWTPLDEAAAQGHLSSVMELCNHGDWAHYQEQGLVLENKNFPLRNNLALHLAAQNGHAQTVQALLRKYPNAIKVVNATGSTALHYAALEGQVSVVRVLLDQPDCLVYEQDDDENTALDLAVQGGHHTVVEALLKKIAVDNHGEILKARNPLILAATAGKHLTVAMILKYAELDVNASDADGMTALHRAVLHGHIKVVEILLKSGTIEVNLSQSKGQTPLILAAKMADESIVAVLLRHADCDVNARDRTRMSALHWAARHGHVRIVKALLQVEAIDLNPLNVDGVTPLMLAVRADRLSVVTVLMRYRTCVASIKNLWSPTALHSAAQEGRPSLVQVLLGLAKADINAVDSFGRTALHNAVRAGQVSVIRLLIRHIECNVNAENIIGKTPLHTAVGHALLSSILALLESERLDMNARFGGVGWTALHLAASSKVDSNELVAALLTKLECDVDAKDYAMCTPLHIAASVGNLEAVRILLEKGAKVHAIDSDGRAPLSHTAMSGKGDAVGTIQLLLNAGAAVNKADKNRMTPLHLAVEFRLKEIVRALLAVKGIDLKWRDQLGRTSESLARSTDQTEIADLIRAKPSTALKSIKSLVPLLDRVLVQRVKAEARTAGGIFLPESSVKELNEANVLAVGPGAFDKDGKRIAMGVQAGDKVLIPQYGGSPVKVGEEEYHLFRDHELLAKIKE</sequence>
<dbReference type="SUPFAM" id="SSF50129">
    <property type="entry name" value="GroES-like"/>
    <property type="match status" value="1"/>
</dbReference>
<evidence type="ECO:0000256" key="2">
    <source>
        <dbReference type="ARBA" id="ARBA00022737"/>
    </source>
</evidence>
<evidence type="ECO:0000313" key="9">
    <source>
        <dbReference type="EMBL" id="KAK5044597.1"/>
    </source>
</evidence>
<dbReference type="SUPFAM" id="SSF48403">
    <property type="entry name" value="Ankyrin repeat"/>
    <property type="match status" value="4"/>
</dbReference>
<dbReference type="Pfam" id="PF00023">
    <property type="entry name" value="Ank"/>
    <property type="match status" value="1"/>
</dbReference>
<feature type="repeat" description="ANK" evidence="6">
    <location>
        <begin position="1721"/>
        <end position="1756"/>
    </location>
</feature>
<keyword evidence="2" id="KW-0677">Repeat</keyword>
<dbReference type="InterPro" id="IPR035994">
    <property type="entry name" value="Nucleoside_phosphorylase_sf"/>
</dbReference>
<feature type="domain" description="GPI inositol-deacylase winged helix" evidence="7">
    <location>
        <begin position="698"/>
        <end position="774"/>
    </location>
</feature>
<comment type="function">
    <text evidence="5">Eukaryotic CPN10 homolog which is essential for mitochondrial protein biogenesis, together with CPN60. Binds to CPN60 in the presence of Mg-ATP and suppresses the ATPase activity of the latter.</text>
</comment>